<keyword evidence="3 10" id="KW-0245">EGF-like domain</keyword>
<dbReference type="PROSITE" id="PS00010">
    <property type="entry name" value="ASX_HYDROXYL"/>
    <property type="match status" value="1"/>
</dbReference>
<evidence type="ECO:0000256" key="1">
    <source>
        <dbReference type="ARBA" id="ARBA00004240"/>
    </source>
</evidence>
<evidence type="ECO:0000256" key="10">
    <source>
        <dbReference type="PROSITE-ProRule" id="PRU00076"/>
    </source>
</evidence>
<dbReference type="PROSITE" id="PS00022">
    <property type="entry name" value="EGF_1"/>
    <property type="match status" value="1"/>
</dbReference>
<dbReference type="InterPro" id="IPR001881">
    <property type="entry name" value="EGF-like_Ca-bd_dom"/>
</dbReference>
<dbReference type="FunFam" id="2.10.25.10:FF:000038">
    <property type="entry name" value="Fibrillin 2"/>
    <property type="match status" value="1"/>
</dbReference>
<dbReference type="PROSITE" id="PS50026">
    <property type="entry name" value="EGF_3"/>
    <property type="match status" value="2"/>
</dbReference>
<dbReference type="PANTHER" id="PTHR24039">
    <property type="entry name" value="FIBRILLIN-RELATED"/>
    <property type="match status" value="1"/>
</dbReference>
<dbReference type="InterPro" id="IPR002049">
    <property type="entry name" value="LE_dom"/>
</dbReference>
<dbReference type="InterPro" id="IPR000742">
    <property type="entry name" value="EGF"/>
</dbReference>
<organism evidence="13 14">
    <name type="scientific">Scleropages formosus</name>
    <name type="common">Asian bonytongue</name>
    <name type="synonym">Osteoglossum formosum</name>
    <dbReference type="NCBI Taxonomy" id="113540"/>
    <lineage>
        <taxon>Eukaryota</taxon>
        <taxon>Metazoa</taxon>
        <taxon>Chordata</taxon>
        <taxon>Craniata</taxon>
        <taxon>Vertebrata</taxon>
        <taxon>Euteleostomi</taxon>
        <taxon>Actinopterygii</taxon>
        <taxon>Neopterygii</taxon>
        <taxon>Teleostei</taxon>
        <taxon>Osteoglossocephala</taxon>
        <taxon>Osteoglossomorpha</taxon>
        <taxon>Osteoglossiformes</taxon>
        <taxon>Osteoglossidae</taxon>
        <taxon>Scleropages</taxon>
    </lineage>
</organism>
<evidence type="ECO:0000256" key="6">
    <source>
        <dbReference type="ARBA" id="ARBA00022824"/>
    </source>
</evidence>
<evidence type="ECO:0000256" key="3">
    <source>
        <dbReference type="ARBA" id="ARBA00022536"/>
    </source>
</evidence>
<accession>A0A8C9REJ2</accession>
<evidence type="ECO:0000256" key="4">
    <source>
        <dbReference type="ARBA" id="ARBA00022729"/>
    </source>
</evidence>
<dbReference type="SUPFAM" id="SSF57184">
    <property type="entry name" value="Growth factor receptor domain"/>
    <property type="match status" value="1"/>
</dbReference>
<dbReference type="CDD" id="cd00064">
    <property type="entry name" value="FU"/>
    <property type="match status" value="2"/>
</dbReference>
<feature type="disulfide bond" evidence="10">
    <location>
        <begin position="165"/>
        <end position="174"/>
    </location>
</feature>
<dbReference type="InterPro" id="IPR018097">
    <property type="entry name" value="EGF_Ca-bd_CS"/>
</dbReference>
<dbReference type="GeneTree" id="ENSGT00940000160071"/>
<reference evidence="13" key="2">
    <citation type="submission" date="2025-08" db="UniProtKB">
        <authorList>
            <consortium name="Ensembl"/>
        </authorList>
    </citation>
    <scope>IDENTIFICATION</scope>
</reference>
<dbReference type="InterPro" id="IPR006212">
    <property type="entry name" value="Furin_repeat"/>
</dbReference>
<evidence type="ECO:0000256" key="8">
    <source>
        <dbReference type="ARBA" id="ARBA00023157"/>
    </source>
</evidence>
<evidence type="ECO:0000256" key="9">
    <source>
        <dbReference type="ARBA" id="ARBA00023180"/>
    </source>
</evidence>
<comment type="subcellular location">
    <subcellularLocation>
        <location evidence="1">Endoplasmic reticulum</location>
    </subcellularLocation>
</comment>
<feature type="region of interest" description="Disordered" evidence="11">
    <location>
        <begin position="1"/>
        <end position="40"/>
    </location>
</feature>
<dbReference type="PROSITE" id="PS01187">
    <property type="entry name" value="EGF_CA"/>
    <property type="match status" value="2"/>
</dbReference>
<keyword evidence="9" id="KW-0325">Glycoprotein</keyword>
<evidence type="ECO:0000256" key="11">
    <source>
        <dbReference type="SAM" id="MobiDB-lite"/>
    </source>
</evidence>
<keyword evidence="4" id="KW-0732">Signal</keyword>
<dbReference type="PROSITE" id="PS01186">
    <property type="entry name" value="EGF_2"/>
    <property type="match status" value="1"/>
</dbReference>
<dbReference type="SMART" id="SM00261">
    <property type="entry name" value="FU"/>
    <property type="match status" value="2"/>
</dbReference>
<evidence type="ECO:0000313" key="13">
    <source>
        <dbReference type="Ensembl" id="ENSSFOP00015015059.2"/>
    </source>
</evidence>
<reference evidence="13 14" key="1">
    <citation type="submission" date="2019-04" db="EMBL/GenBank/DDBJ databases">
        <authorList>
            <consortium name="Wellcome Sanger Institute Data Sharing"/>
        </authorList>
    </citation>
    <scope>NUCLEOTIDE SEQUENCE [LARGE SCALE GENOMIC DNA]</scope>
</reference>
<dbReference type="InterPro" id="IPR009030">
    <property type="entry name" value="Growth_fac_rcpt_cys_sf"/>
</dbReference>
<dbReference type="SMART" id="SM00181">
    <property type="entry name" value="EGF"/>
    <property type="match status" value="4"/>
</dbReference>
<keyword evidence="14" id="KW-1185">Reference proteome</keyword>
<evidence type="ECO:0000256" key="7">
    <source>
        <dbReference type="ARBA" id="ARBA00022837"/>
    </source>
</evidence>
<dbReference type="Gene3D" id="2.10.25.10">
    <property type="entry name" value="Laminin"/>
    <property type="match status" value="2"/>
</dbReference>
<dbReference type="GO" id="GO:0005509">
    <property type="term" value="F:calcium ion binding"/>
    <property type="evidence" value="ECO:0007669"/>
    <property type="project" value="InterPro"/>
</dbReference>
<gene>
    <name evidence="13" type="primary">CRELD2</name>
    <name evidence="13" type="synonym">creld2</name>
</gene>
<name>A0A8C9REJ2_SCLFO</name>
<keyword evidence="8 10" id="KW-1015">Disulfide bond</keyword>
<dbReference type="InterPro" id="IPR000152">
    <property type="entry name" value="EGF-type_Asp/Asn_hydroxyl_site"/>
</dbReference>
<dbReference type="Ensembl" id="ENSSFOT00015015239.2">
    <property type="protein sequence ID" value="ENSSFOP00015015059.2"/>
    <property type="gene ID" value="ENSSFOG00015009735.2"/>
</dbReference>
<dbReference type="SMART" id="SM00179">
    <property type="entry name" value="EGF_CA"/>
    <property type="match status" value="2"/>
</dbReference>
<evidence type="ECO:0000313" key="14">
    <source>
        <dbReference type="Proteomes" id="UP000694397"/>
    </source>
</evidence>
<dbReference type="AlphaFoldDB" id="A0A8C9REJ2"/>
<dbReference type="PROSITE" id="PS01248">
    <property type="entry name" value="EGF_LAM_1"/>
    <property type="match status" value="1"/>
</dbReference>
<dbReference type="PANTHER" id="PTHR24039:SF28">
    <property type="entry name" value="EGF-LIKE DOMAIN-CONTAINING PROTEIN"/>
    <property type="match status" value="1"/>
</dbReference>
<dbReference type="InterPro" id="IPR049883">
    <property type="entry name" value="NOTCH1_EGF-like"/>
</dbReference>
<feature type="domain" description="EGF-like" evidence="12">
    <location>
        <begin position="288"/>
        <end position="329"/>
    </location>
</feature>
<dbReference type="Proteomes" id="UP000694397">
    <property type="component" value="Chromosome 2"/>
</dbReference>
<dbReference type="Pfam" id="PF07645">
    <property type="entry name" value="EGF_CA"/>
    <property type="match status" value="2"/>
</dbReference>
<feature type="domain" description="EGF-like" evidence="12">
    <location>
        <begin position="133"/>
        <end position="175"/>
    </location>
</feature>
<evidence type="ECO:0000256" key="5">
    <source>
        <dbReference type="ARBA" id="ARBA00022737"/>
    </source>
</evidence>
<reference evidence="13" key="3">
    <citation type="submission" date="2025-09" db="UniProtKB">
        <authorList>
            <consortium name="Ensembl"/>
        </authorList>
    </citation>
    <scope>IDENTIFICATION</scope>
</reference>
<comment type="caution">
    <text evidence="10">Lacks conserved residue(s) required for the propagation of feature annotation.</text>
</comment>
<sequence length="361" mass="39602">MQSAQRTPVPHAGASLSTSARGSRGQRRRTLGEGTLPGRRGSCQNMRPALSIKENDILHIKGQNRYTSEIRLVEILETLCESSSFECNRMVEEHEEHFETWWFRWKTEHPDLFKWFCINTIKVCCPKGTYGPDCNACVGGSERPCHGNGLCDGDGTRGGQGTCTCNHGYQGELCLDCVEGYFSEERNDTHAICTECHTSCKTCAGPSNGDCEDCKAGWEKDQQGACIDVDECSAQSPPCKEDQLCVNTDGSYSCKACDKACSRCRGEGPDQCLACAEGYQDEDGTCADIDECSLPERVCPGEHRECVNIKGSFRCFCSSGFEDHGGVCLESQETEADEADEMHTGADSEPTSLHTVEHEDL</sequence>
<evidence type="ECO:0000259" key="12">
    <source>
        <dbReference type="PROSITE" id="PS50026"/>
    </source>
</evidence>
<protein>
    <submittedName>
        <fullName evidence="13">Cysteine-rich with EGF-like domains 2</fullName>
    </submittedName>
</protein>
<keyword evidence="5" id="KW-0677">Repeat</keyword>
<feature type="region of interest" description="Disordered" evidence="11">
    <location>
        <begin position="333"/>
        <end position="361"/>
    </location>
</feature>
<dbReference type="OrthoDB" id="19903at2759"/>
<comment type="similarity">
    <text evidence="2">Belongs to the CRELD family.</text>
</comment>
<dbReference type="GO" id="GO:0005783">
    <property type="term" value="C:endoplasmic reticulum"/>
    <property type="evidence" value="ECO:0007669"/>
    <property type="project" value="UniProtKB-SubCell"/>
</dbReference>
<dbReference type="GO" id="GO:0030855">
    <property type="term" value="P:epithelial cell differentiation"/>
    <property type="evidence" value="ECO:0007669"/>
    <property type="project" value="UniProtKB-ARBA"/>
</dbReference>
<keyword evidence="6" id="KW-0256">Endoplasmic reticulum</keyword>
<proteinExistence type="inferred from homology"/>
<keyword evidence="7" id="KW-0106">Calcium</keyword>
<evidence type="ECO:0000256" key="2">
    <source>
        <dbReference type="ARBA" id="ARBA00005897"/>
    </source>
</evidence>